<protein>
    <submittedName>
        <fullName evidence="2">TIGR02710 family CRISPR-associated protein</fullName>
    </submittedName>
</protein>
<dbReference type="InterPro" id="IPR014082">
    <property type="entry name" value="CRISPR-assoc_prot_Cas02710"/>
</dbReference>
<dbReference type="Proteomes" id="UP000600363">
    <property type="component" value="Unassembled WGS sequence"/>
</dbReference>
<evidence type="ECO:0000259" key="1">
    <source>
        <dbReference type="Pfam" id="PF22205"/>
    </source>
</evidence>
<dbReference type="RefSeq" id="WP_042685111.1">
    <property type="nucleotide sequence ID" value="NZ_DUIH01000018.1"/>
</dbReference>
<dbReference type="AlphaFoldDB" id="A0A832VXT3"/>
<organism evidence="2 3">
    <name type="scientific">Methermicoccus shengliensis</name>
    <dbReference type="NCBI Taxonomy" id="660064"/>
    <lineage>
        <taxon>Archaea</taxon>
        <taxon>Methanobacteriati</taxon>
        <taxon>Methanobacteriota</taxon>
        <taxon>Stenosarchaea group</taxon>
        <taxon>Methanomicrobia</taxon>
        <taxon>Methanosarcinales</taxon>
        <taxon>Methermicoccaceae</taxon>
        <taxon>Methermicoccus</taxon>
    </lineage>
</organism>
<gene>
    <name evidence="2" type="ORF">HA299_05530</name>
</gene>
<comment type="caution">
    <text evidence="2">The sequence shown here is derived from an EMBL/GenBank/DDBJ whole genome shotgun (WGS) entry which is preliminary data.</text>
</comment>
<evidence type="ECO:0000313" key="3">
    <source>
        <dbReference type="Proteomes" id="UP000600363"/>
    </source>
</evidence>
<dbReference type="NCBIfam" id="TIGR02710">
    <property type="entry name" value="TIGR02710 family CRISPR-associated CARF protein"/>
    <property type="match status" value="1"/>
</dbReference>
<sequence>MKALIATVGTGIGGGKEGVESLAHAIAKSIRSHNPDLVVFVVTKQSEESTVPEIIKQCPNMPEYELIRLEDMSDIRAAYELVSRKISELREKHYEVAVDFTSGTKAMSAGAAIAGAGHLCMLTYVGGKRGDNNLVLRGEEDVKTLEFTGVYVDAEMRLIRRLFNCHQYSSCIATAENLRRLTADPSVGEELDRYQRLAEGYSAWDLFDHERAYGILKGEGEWVPPGNKEFLGRLRRADEHERMDFLIADLLNNAERRIKEGKYDDAVARLYRTVELTGQTVLLREYGMKTSEVAIERLRRLLDGVQLARYERMADEEGKLQLPLQKTFELLRDLGHPLGGMMDTELRDNLNKRNYSILAHGLDPVGEERALILMNKARELARTVVGPSRLDELMEKSRFPQIVECP</sequence>
<dbReference type="EMBL" id="DUIH01000018">
    <property type="protein sequence ID" value="HIH70053.1"/>
    <property type="molecule type" value="Genomic_DNA"/>
</dbReference>
<dbReference type="Pfam" id="PF22205">
    <property type="entry name" value="Csm6_6H"/>
    <property type="match status" value="1"/>
</dbReference>
<dbReference type="InterPro" id="IPR054008">
    <property type="entry name" value="Csm6_6H"/>
</dbReference>
<proteinExistence type="predicted"/>
<dbReference type="Gene3D" id="3.40.50.10770">
    <property type="entry name" value="Hypothetical protein VC1899 like domain (Restriction endonuclease-like)"/>
    <property type="match status" value="1"/>
</dbReference>
<dbReference type="Pfam" id="PF09670">
    <property type="entry name" value="Cas_Cas02710"/>
    <property type="match status" value="1"/>
</dbReference>
<feature type="domain" description="Csm6 6H" evidence="1">
    <location>
        <begin position="153"/>
        <end position="217"/>
    </location>
</feature>
<accession>A0A832VXT3</accession>
<reference evidence="2" key="1">
    <citation type="journal article" date="2020" name="bioRxiv">
        <title>A rank-normalized archaeal taxonomy based on genome phylogeny resolves widespread incomplete and uneven classifications.</title>
        <authorList>
            <person name="Rinke C."/>
            <person name="Chuvochina M."/>
            <person name="Mussig A.J."/>
            <person name="Chaumeil P.-A."/>
            <person name="Waite D.W."/>
            <person name="Whitman W.B."/>
            <person name="Parks D.H."/>
            <person name="Hugenholtz P."/>
        </authorList>
    </citation>
    <scope>NUCLEOTIDE SEQUENCE</scope>
    <source>
        <strain evidence="2">UBA12518</strain>
    </source>
</reference>
<evidence type="ECO:0000313" key="2">
    <source>
        <dbReference type="EMBL" id="HIH70053.1"/>
    </source>
</evidence>
<name>A0A832VXT3_9EURY</name>